<evidence type="ECO:0000313" key="8">
    <source>
        <dbReference type="EMBL" id="SNT51561.1"/>
    </source>
</evidence>
<dbReference type="Gene3D" id="1.10.1740.10">
    <property type="match status" value="1"/>
</dbReference>
<dbReference type="GO" id="GO:0006352">
    <property type="term" value="P:DNA-templated transcription initiation"/>
    <property type="evidence" value="ECO:0007669"/>
    <property type="project" value="InterPro"/>
</dbReference>
<dbReference type="Proteomes" id="UP000198318">
    <property type="component" value="Unassembled WGS sequence"/>
</dbReference>
<dbReference type="InterPro" id="IPR007627">
    <property type="entry name" value="RNA_pol_sigma70_r2"/>
</dbReference>
<evidence type="ECO:0000259" key="7">
    <source>
        <dbReference type="Pfam" id="PF04545"/>
    </source>
</evidence>
<dbReference type="Gene3D" id="1.10.10.10">
    <property type="entry name" value="Winged helix-like DNA-binding domain superfamily/Winged helix DNA-binding domain"/>
    <property type="match status" value="1"/>
</dbReference>
<gene>
    <name evidence="8" type="ORF">SAMN05443665_10384</name>
</gene>
<evidence type="ECO:0000256" key="3">
    <source>
        <dbReference type="ARBA" id="ARBA00023082"/>
    </source>
</evidence>
<evidence type="ECO:0000256" key="1">
    <source>
        <dbReference type="ARBA" id="ARBA00010641"/>
    </source>
</evidence>
<reference evidence="8 9" key="1">
    <citation type="submission" date="2017-06" db="EMBL/GenBank/DDBJ databases">
        <authorList>
            <person name="Kim H.J."/>
            <person name="Triplett B.A."/>
        </authorList>
    </citation>
    <scope>NUCLEOTIDE SEQUENCE [LARGE SCALE GENOMIC DNA]</scope>
    <source>
        <strain evidence="8 9">DSM 44715</strain>
    </source>
</reference>
<keyword evidence="4" id="KW-0238">DNA-binding</keyword>
<keyword evidence="2" id="KW-0805">Transcription regulation</keyword>
<evidence type="ECO:0000256" key="4">
    <source>
        <dbReference type="ARBA" id="ARBA00023125"/>
    </source>
</evidence>
<dbReference type="InterPro" id="IPR014284">
    <property type="entry name" value="RNA_pol_sigma-70_dom"/>
</dbReference>
<dbReference type="RefSeq" id="WP_089329544.1">
    <property type="nucleotide sequence ID" value="NZ_FZOR01000038.1"/>
</dbReference>
<feature type="domain" description="RNA polymerase sigma-70 region 2" evidence="6">
    <location>
        <begin position="19"/>
        <end position="84"/>
    </location>
</feature>
<dbReference type="InterPro" id="IPR013325">
    <property type="entry name" value="RNA_pol_sigma_r2"/>
</dbReference>
<dbReference type="GO" id="GO:0016987">
    <property type="term" value="F:sigma factor activity"/>
    <property type="evidence" value="ECO:0007669"/>
    <property type="project" value="UniProtKB-KW"/>
</dbReference>
<keyword evidence="9" id="KW-1185">Reference proteome</keyword>
<dbReference type="InterPro" id="IPR036388">
    <property type="entry name" value="WH-like_DNA-bd_sf"/>
</dbReference>
<evidence type="ECO:0000256" key="5">
    <source>
        <dbReference type="ARBA" id="ARBA00023163"/>
    </source>
</evidence>
<keyword evidence="3" id="KW-0731">Sigma factor</keyword>
<accession>A0A239N9H5</accession>
<dbReference type="NCBIfam" id="TIGR02937">
    <property type="entry name" value="sigma70-ECF"/>
    <property type="match status" value="1"/>
</dbReference>
<dbReference type="GO" id="GO:0003677">
    <property type="term" value="F:DNA binding"/>
    <property type="evidence" value="ECO:0007669"/>
    <property type="project" value="UniProtKB-KW"/>
</dbReference>
<evidence type="ECO:0000313" key="9">
    <source>
        <dbReference type="Proteomes" id="UP000198318"/>
    </source>
</evidence>
<organism evidence="8 9">
    <name type="scientific">Actinomadura meyerae</name>
    <dbReference type="NCBI Taxonomy" id="240840"/>
    <lineage>
        <taxon>Bacteria</taxon>
        <taxon>Bacillati</taxon>
        <taxon>Actinomycetota</taxon>
        <taxon>Actinomycetes</taxon>
        <taxon>Streptosporangiales</taxon>
        <taxon>Thermomonosporaceae</taxon>
        <taxon>Actinomadura</taxon>
    </lineage>
</organism>
<proteinExistence type="inferred from homology"/>
<dbReference type="InterPro" id="IPR013324">
    <property type="entry name" value="RNA_pol_sigma_r3/r4-like"/>
</dbReference>
<dbReference type="InterPro" id="IPR007630">
    <property type="entry name" value="RNA_pol_sigma70_r4"/>
</dbReference>
<dbReference type="EMBL" id="FZOR01000038">
    <property type="protein sequence ID" value="SNT51561.1"/>
    <property type="molecule type" value="Genomic_DNA"/>
</dbReference>
<dbReference type="OrthoDB" id="9803203at2"/>
<dbReference type="Pfam" id="PF04545">
    <property type="entry name" value="Sigma70_r4"/>
    <property type="match status" value="1"/>
</dbReference>
<evidence type="ECO:0000256" key="2">
    <source>
        <dbReference type="ARBA" id="ARBA00023015"/>
    </source>
</evidence>
<feature type="domain" description="RNA polymerase sigma-70 region 4" evidence="7">
    <location>
        <begin position="114"/>
        <end position="162"/>
    </location>
</feature>
<dbReference type="SUPFAM" id="SSF88946">
    <property type="entry name" value="Sigma2 domain of RNA polymerase sigma factors"/>
    <property type="match status" value="1"/>
</dbReference>
<comment type="similarity">
    <text evidence="1">Belongs to the sigma-70 factor family. ECF subfamily.</text>
</comment>
<keyword evidence="5" id="KW-0804">Transcription</keyword>
<evidence type="ECO:0000259" key="6">
    <source>
        <dbReference type="Pfam" id="PF04542"/>
    </source>
</evidence>
<dbReference type="InterPro" id="IPR039425">
    <property type="entry name" value="RNA_pol_sigma-70-like"/>
</dbReference>
<dbReference type="Pfam" id="PF04542">
    <property type="entry name" value="Sigma70_r2"/>
    <property type="match status" value="1"/>
</dbReference>
<dbReference type="PANTHER" id="PTHR43133">
    <property type="entry name" value="RNA POLYMERASE ECF-TYPE SIGMA FACTO"/>
    <property type="match status" value="1"/>
</dbReference>
<name>A0A239N9H5_9ACTN</name>
<protein>
    <submittedName>
        <fullName evidence="8">RNA polymerase sigma-70 factor, ECF subfamily</fullName>
    </submittedName>
</protein>
<sequence length="165" mass="18291">MTLEQRLAQGDEAALNECYTALGPLVRRHAGRLVPDHAVDDVVQLVFLEVWRSRARFDPARGLEPWVLAIARKRAIDQLRAEARHSRRSVPLEDTVGVPDATSAVDAACDVRKALAGLPAPQRQAIVLAHFGQLTQREIADRLTVPLGTVKARTTRGLRRLRDLL</sequence>
<dbReference type="SUPFAM" id="SSF88659">
    <property type="entry name" value="Sigma3 and sigma4 domains of RNA polymerase sigma factors"/>
    <property type="match status" value="1"/>
</dbReference>
<dbReference type="PANTHER" id="PTHR43133:SF62">
    <property type="entry name" value="RNA POLYMERASE SIGMA FACTOR SIGZ"/>
    <property type="match status" value="1"/>
</dbReference>
<dbReference type="AlphaFoldDB" id="A0A239N9H5"/>